<reference evidence="9" key="1">
    <citation type="submission" date="2025-08" db="UniProtKB">
        <authorList>
            <consortium name="RefSeq"/>
        </authorList>
    </citation>
    <scope>IDENTIFICATION</scope>
    <source>
        <tissue evidence="9">Gonad</tissue>
    </source>
</reference>
<evidence type="ECO:0000313" key="8">
    <source>
        <dbReference type="Proteomes" id="UP000515135"/>
    </source>
</evidence>
<comment type="similarity">
    <text evidence="2">Belongs to the SVP26 family.</text>
</comment>
<sequence length="209" mass="23725">MWFLWLLSFVSMAIQMVFITLAIAAGLYYLAELVEEYTVLTAKVIKIMIICTTAVFIGLWLFEGMPFMMIGCGLVTNGVFVMLLGTFPFFSFSSPSFILGVVLVVVNHYLAFNYFATEWHPFSEVLGYFTVCLWLVPFAFFVSLSASELTLPTVNQQQPGKQNQYQTFDNKDDVVTSYFTKGRRSKRSGLLSLFEYAKDSVLPTRAKTF</sequence>
<dbReference type="PANTHER" id="PTHR13144">
    <property type="entry name" value="TEX261 PROTEIN"/>
    <property type="match status" value="1"/>
</dbReference>
<gene>
    <name evidence="9" type="primary">LOC109474338</name>
</gene>
<dbReference type="GO" id="GO:0005789">
    <property type="term" value="C:endoplasmic reticulum membrane"/>
    <property type="evidence" value="ECO:0007669"/>
    <property type="project" value="TreeGrafter"/>
</dbReference>
<keyword evidence="4 7" id="KW-0812">Transmembrane</keyword>
<feature type="transmembrane region" description="Helical" evidence="7">
    <location>
        <begin position="97"/>
        <end position="116"/>
    </location>
</feature>
<accession>A0A6P4ZKM5</accession>
<dbReference type="Proteomes" id="UP000515135">
    <property type="component" value="Unplaced"/>
</dbReference>
<dbReference type="PANTHER" id="PTHR13144:SF0">
    <property type="entry name" value="PROTEIN TEX261"/>
    <property type="match status" value="1"/>
</dbReference>
<dbReference type="AlphaFoldDB" id="A0A6P4ZKM5"/>
<dbReference type="GO" id="GO:0006888">
    <property type="term" value="P:endoplasmic reticulum to Golgi vesicle-mediated transport"/>
    <property type="evidence" value="ECO:0007669"/>
    <property type="project" value="InterPro"/>
</dbReference>
<name>A0A6P4ZKM5_BRABE</name>
<evidence type="ECO:0000256" key="3">
    <source>
        <dbReference type="ARBA" id="ARBA00017877"/>
    </source>
</evidence>
<protein>
    <recommendedName>
        <fullName evidence="3">Protein TEX261</fullName>
    </recommendedName>
</protein>
<comment type="subcellular location">
    <subcellularLocation>
        <location evidence="1">Membrane</location>
        <topology evidence="1">Multi-pass membrane protein</topology>
    </subcellularLocation>
</comment>
<evidence type="ECO:0000256" key="7">
    <source>
        <dbReference type="SAM" id="Phobius"/>
    </source>
</evidence>
<keyword evidence="6 7" id="KW-0472">Membrane</keyword>
<evidence type="ECO:0000256" key="5">
    <source>
        <dbReference type="ARBA" id="ARBA00022989"/>
    </source>
</evidence>
<evidence type="ECO:0000313" key="9">
    <source>
        <dbReference type="RefSeq" id="XP_019630186.1"/>
    </source>
</evidence>
<evidence type="ECO:0000256" key="1">
    <source>
        <dbReference type="ARBA" id="ARBA00004141"/>
    </source>
</evidence>
<dbReference type="KEGG" id="bbel:109474338"/>
<organism evidence="8 9">
    <name type="scientific">Branchiostoma belcheri</name>
    <name type="common">Amphioxus</name>
    <dbReference type="NCBI Taxonomy" id="7741"/>
    <lineage>
        <taxon>Eukaryota</taxon>
        <taxon>Metazoa</taxon>
        <taxon>Chordata</taxon>
        <taxon>Cephalochordata</taxon>
        <taxon>Leptocardii</taxon>
        <taxon>Amphioxiformes</taxon>
        <taxon>Branchiostomatidae</taxon>
        <taxon>Branchiostoma</taxon>
    </lineage>
</organism>
<dbReference type="InterPro" id="IPR007277">
    <property type="entry name" value="Svp26/Tex261"/>
</dbReference>
<feature type="transmembrane region" description="Helical" evidence="7">
    <location>
        <begin position="68"/>
        <end position="90"/>
    </location>
</feature>
<feature type="transmembrane region" description="Helical" evidence="7">
    <location>
        <begin position="6"/>
        <end position="31"/>
    </location>
</feature>
<feature type="transmembrane region" description="Helical" evidence="7">
    <location>
        <begin position="43"/>
        <end position="62"/>
    </location>
</feature>
<keyword evidence="5 7" id="KW-1133">Transmembrane helix</keyword>
<keyword evidence="8" id="KW-1185">Reference proteome</keyword>
<dbReference type="GO" id="GO:0097020">
    <property type="term" value="F:COPII receptor activity"/>
    <property type="evidence" value="ECO:0007669"/>
    <property type="project" value="InterPro"/>
</dbReference>
<dbReference type="RefSeq" id="XP_019630186.1">
    <property type="nucleotide sequence ID" value="XM_019774627.1"/>
</dbReference>
<dbReference type="GO" id="GO:0000139">
    <property type="term" value="C:Golgi membrane"/>
    <property type="evidence" value="ECO:0007669"/>
    <property type="project" value="TreeGrafter"/>
</dbReference>
<dbReference type="OrthoDB" id="28257at2759"/>
<evidence type="ECO:0000256" key="6">
    <source>
        <dbReference type="ARBA" id="ARBA00023136"/>
    </source>
</evidence>
<dbReference type="GeneID" id="109474338"/>
<dbReference type="GO" id="GO:0030134">
    <property type="term" value="C:COPII-coated ER to Golgi transport vesicle"/>
    <property type="evidence" value="ECO:0007669"/>
    <property type="project" value="TreeGrafter"/>
</dbReference>
<feature type="transmembrane region" description="Helical" evidence="7">
    <location>
        <begin position="128"/>
        <end position="151"/>
    </location>
</feature>
<evidence type="ECO:0000256" key="2">
    <source>
        <dbReference type="ARBA" id="ARBA00008096"/>
    </source>
</evidence>
<evidence type="ECO:0000256" key="4">
    <source>
        <dbReference type="ARBA" id="ARBA00022692"/>
    </source>
</evidence>
<proteinExistence type="inferred from homology"/>
<dbReference type="Pfam" id="PF04148">
    <property type="entry name" value="Erv26"/>
    <property type="match status" value="1"/>
</dbReference>